<gene>
    <name evidence="1" type="ORF">ADM90_12650</name>
</gene>
<evidence type="ECO:0000313" key="1">
    <source>
        <dbReference type="EMBL" id="KOY81765.1"/>
    </source>
</evidence>
<proteinExistence type="predicted"/>
<dbReference type="Gene3D" id="3.40.50.1820">
    <property type="entry name" value="alpha/beta hydrolase"/>
    <property type="match status" value="1"/>
</dbReference>
<dbReference type="OrthoDB" id="9775557at2"/>
<evidence type="ECO:0000313" key="2">
    <source>
        <dbReference type="Proteomes" id="UP000037977"/>
    </source>
</evidence>
<comment type="caution">
    <text evidence="1">The sequence shown here is derived from an EMBL/GenBank/DDBJ whole genome shotgun (WGS) entry which is preliminary data.</text>
</comment>
<dbReference type="AlphaFoldDB" id="A0A0N0UWS0"/>
<dbReference type="InterPro" id="IPR029058">
    <property type="entry name" value="AB_hydrolase_fold"/>
</dbReference>
<reference evidence="1 2" key="1">
    <citation type="submission" date="2015-07" db="EMBL/GenBank/DDBJ databases">
        <title>Genome sequencing project for genomic taxonomy and phylogenomics of Bacillus-like bacteria.</title>
        <authorList>
            <person name="Liu B."/>
            <person name="Wang J."/>
            <person name="Zhu Y."/>
            <person name="Liu G."/>
            <person name="Chen Q."/>
            <person name="Chen Z."/>
            <person name="Che J."/>
            <person name="Ge C."/>
            <person name="Shi H."/>
            <person name="Pan Z."/>
            <person name="Liu X."/>
        </authorList>
    </citation>
    <scope>NUCLEOTIDE SEQUENCE [LARGE SCALE GENOMIC DNA]</scope>
    <source>
        <strain evidence="1 2">DSM 54</strain>
    </source>
</reference>
<dbReference type="STRING" id="33935.ADM90_12650"/>
<accession>A0A0N0UWS0</accession>
<evidence type="ECO:0008006" key="3">
    <source>
        <dbReference type="Google" id="ProtNLM"/>
    </source>
</evidence>
<name>A0A0N0UWS0_9BACI</name>
<organism evidence="1 2">
    <name type="scientific">Lysinibacillus macroides</name>
    <dbReference type="NCBI Taxonomy" id="33935"/>
    <lineage>
        <taxon>Bacteria</taxon>
        <taxon>Bacillati</taxon>
        <taxon>Bacillota</taxon>
        <taxon>Bacilli</taxon>
        <taxon>Bacillales</taxon>
        <taxon>Bacillaceae</taxon>
        <taxon>Lysinibacillus</taxon>
    </lineage>
</organism>
<dbReference type="RefSeq" id="WP_053995354.1">
    <property type="nucleotide sequence ID" value="NZ_CP065643.1"/>
</dbReference>
<dbReference type="EMBL" id="LGCI01000008">
    <property type="protein sequence ID" value="KOY81765.1"/>
    <property type="molecule type" value="Genomic_DNA"/>
</dbReference>
<dbReference type="Proteomes" id="UP000037977">
    <property type="component" value="Unassembled WGS sequence"/>
</dbReference>
<dbReference type="SUPFAM" id="SSF53474">
    <property type="entry name" value="alpha/beta-Hydrolases"/>
    <property type="match status" value="1"/>
</dbReference>
<protein>
    <recommendedName>
        <fullName evidence="3">Alpha/beta hydrolase</fullName>
    </recommendedName>
</protein>
<keyword evidence="2" id="KW-1185">Reference proteome</keyword>
<sequence>MKLILLHGLGQTIVSWHAVCEKLKEIDVVLYPLFHEINNSDELNLDVLNQQLSLFLRKINEPYILCGLSLGAVLTLQQAVQGSPLLKGFIVSGPQFAPSKFLLSVQTMVFKCLPKKTFDTIGITKKQAIYLMDSIKNLHLQQQLQVITLPAMIICGSKDKVNLKAAKQLATILHNVTLRIINNGGHELNSTHPHEFAQEIHHFFIKNQFLPST</sequence>
<dbReference type="PATRIC" id="fig|33935.3.peg.3377"/>